<dbReference type="InterPro" id="IPR000719">
    <property type="entry name" value="Prot_kinase_dom"/>
</dbReference>
<dbReference type="GO" id="GO:0005524">
    <property type="term" value="F:ATP binding"/>
    <property type="evidence" value="ECO:0007669"/>
    <property type="project" value="InterPro"/>
</dbReference>
<dbReference type="PROSITE" id="PS00108">
    <property type="entry name" value="PROTEIN_KINASE_ST"/>
    <property type="match status" value="1"/>
</dbReference>
<name>A0A0G4I2B6_9ALVE</name>
<dbReference type="AlphaFoldDB" id="A0A0G4I2B6"/>
<dbReference type="GO" id="GO:0005737">
    <property type="term" value="C:cytoplasm"/>
    <property type="evidence" value="ECO:0007669"/>
    <property type="project" value="TreeGrafter"/>
</dbReference>
<evidence type="ECO:0000259" key="1">
    <source>
        <dbReference type="PROSITE" id="PS50011"/>
    </source>
</evidence>
<sequence>MRKLASHRNVCTLYSRYIYKYRAFLVMELCETDLRSLIIRQGGRVSKKVALTIGAALARTVALMHSENVIHFDLKARNVLFRRVPTSAAECRQYLRICDLGLAKLEGAEGIVGSTGGGTYTHQTPEQFWGLQSNADLTKVDVYGLGVVLWELLTGERPWKGKTKEEVTRAVCEGKRPSLKKIGHGQRWLLKWMWDEDPSKRPTAEKCAEVLEAQALNC</sequence>
<accession>A0A0G4I2B6</accession>
<evidence type="ECO:0000313" key="2">
    <source>
        <dbReference type="EMBL" id="CEM51052.1"/>
    </source>
</evidence>
<dbReference type="InterPro" id="IPR008271">
    <property type="entry name" value="Ser/Thr_kinase_AS"/>
</dbReference>
<organism evidence="2">
    <name type="scientific">Chromera velia CCMP2878</name>
    <dbReference type="NCBI Taxonomy" id="1169474"/>
    <lineage>
        <taxon>Eukaryota</taxon>
        <taxon>Sar</taxon>
        <taxon>Alveolata</taxon>
        <taxon>Colpodellida</taxon>
        <taxon>Chromeraceae</taxon>
        <taxon>Chromera</taxon>
    </lineage>
</organism>
<dbReference type="InterPro" id="IPR011009">
    <property type="entry name" value="Kinase-like_dom_sf"/>
</dbReference>
<dbReference type="VEuPathDB" id="CryptoDB:Cvel_10346"/>
<protein>
    <recommendedName>
        <fullName evidence="1">Protein kinase domain-containing protein</fullName>
    </recommendedName>
</protein>
<dbReference type="SMART" id="SM00220">
    <property type="entry name" value="S_TKc"/>
    <property type="match status" value="1"/>
</dbReference>
<dbReference type="GO" id="GO:0007165">
    <property type="term" value="P:signal transduction"/>
    <property type="evidence" value="ECO:0007669"/>
    <property type="project" value="TreeGrafter"/>
</dbReference>
<dbReference type="PANTHER" id="PTHR23257">
    <property type="entry name" value="SERINE-THREONINE PROTEIN KINASE"/>
    <property type="match status" value="1"/>
</dbReference>
<reference evidence="2" key="1">
    <citation type="submission" date="2014-11" db="EMBL/GenBank/DDBJ databases">
        <authorList>
            <person name="Otto D Thomas"/>
            <person name="Naeem Raeece"/>
        </authorList>
    </citation>
    <scope>NUCLEOTIDE SEQUENCE</scope>
</reference>
<dbReference type="InterPro" id="IPR050167">
    <property type="entry name" value="Ser_Thr_protein_kinase"/>
</dbReference>
<dbReference type="PROSITE" id="PS50011">
    <property type="entry name" value="PROTEIN_KINASE_DOM"/>
    <property type="match status" value="1"/>
</dbReference>
<dbReference type="PANTHER" id="PTHR23257:SF958">
    <property type="entry name" value="SERINE_THREONINE-PROTEIN KINASE WNK4"/>
    <property type="match status" value="1"/>
</dbReference>
<dbReference type="GO" id="GO:0004672">
    <property type="term" value="F:protein kinase activity"/>
    <property type="evidence" value="ECO:0007669"/>
    <property type="project" value="InterPro"/>
</dbReference>
<dbReference type="EMBL" id="CDMZ01004832">
    <property type="protein sequence ID" value="CEM51052.1"/>
    <property type="molecule type" value="Genomic_DNA"/>
</dbReference>
<dbReference type="Pfam" id="PF00069">
    <property type="entry name" value="Pkinase"/>
    <property type="match status" value="1"/>
</dbReference>
<proteinExistence type="predicted"/>
<dbReference type="PhylomeDB" id="A0A0G4I2B6"/>
<dbReference type="SUPFAM" id="SSF56112">
    <property type="entry name" value="Protein kinase-like (PK-like)"/>
    <property type="match status" value="1"/>
</dbReference>
<feature type="domain" description="Protein kinase" evidence="1">
    <location>
        <begin position="1"/>
        <end position="216"/>
    </location>
</feature>
<dbReference type="Gene3D" id="1.10.510.10">
    <property type="entry name" value="Transferase(Phosphotransferase) domain 1"/>
    <property type="match status" value="1"/>
</dbReference>
<gene>
    <name evidence="2" type="ORF">Cvel_10346</name>
</gene>